<gene>
    <name evidence="8" type="ORF">OESDEN_03088</name>
</gene>
<dbReference type="AlphaFoldDB" id="A0A0B1TI49"/>
<dbReference type="EMBL" id="KN549555">
    <property type="protein sequence ID" value="KHJ96944.1"/>
    <property type="molecule type" value="Genomic_DNA"/>
</dbReference>
<evidence type="ECO:0000256" key="4">
    <source>
        <dbReference type="ARBA" id="ARBA00023242"/>
    </source>
</evidence>
<dbReference type="OrthoDB" id="10265969at2759"/>
<dbReference type="PROSITE" id="PS51477">
    <property type="entry name" value="PAH"/>
    <property type="match status" value="1"/>
</dbReference>
<dbReference type="Pfam" id="PF08295">
    <property type="entry name" value="Sin3_corepress"/>
    <property type="match status" value="1"/>
</dbReference>
<dbReference type="InterPro" id="IPR039774">
    <property type="entry name" value="Sin3-like"/>
</dbReference>
<reference evidence="8 9" key="1">
    <citation type="submission" date="2014-03" db="EMBL/GenBank/DDBJ databases">
        <title>Draft genome of the hookworm Oesophagostomum dentatum.</title>
        <authorList>
            <person name="Mitreva M."/>
        </authorList>
    </citation>
    <scope>NUCLEOTIDE SEQUENCE [LARGE SCALE GENOMIC DNA]</scope>
    <source>
        <strain evidence="8 9">OD-Hann</strain>
    </source>
</reference>
<dbReference type="InterPro" id="IPR003822">
    <property type="entry name" value="PAH"/>
</dbReference>
<feature type="compositionally biased region" description="Polar residues" evidence="6">
    <location>
        <begin position="19"/>
        <end position="37"/>
    </location>
</feature>
<dbReference type="Proteomes" id="UP000053660">
    <property type="component" value="Unassembled WGS sequence"/>
</dbReference>
<feature type="region of interest" description="Disordered" evidence="6">
    <location>
        <begin position="143"/>
        <end position="193"/>
    </location>
</feature>
<feature type="compositionally biased region" description="Low complexity" evidence="6">
    <location>
        <begin position="38"/>
        <end position="55"/>
    </location>
</feature>
<dbReference type="GO" id="GO:0070822">
    <property type="term" value="C:Sin3-type complex"/>
    <property type="evidence" value="ECO:0007669"/>
    <property type="project" value="TreeGrafter"/>
</dbReference>
<feature type="compositionally biased region" description="Basic and acidic residues" evidence="6">
    <location>
        <begin position="1"/>
        <end position="18"/>
    </location>
</feature>
<evidence type="ECO:0000256" key="1">
    <source>
        <dbReference type="ARBA" id="ARBA00004123"/>
    </source>
</evidence>
<feature type="domain" description="Histone deacetylase interacting" evidence="7">
    <location>
        <begin position="312"/>
        <end position="413"/>
    </location>
</feature>
<protein>
    <submittedName>
        <fullName evidence="8">Histone deacetylase interacting</fullName>
    </submittedName>
</protein>
<feature type="region of interest" description="Disordered" evidence="6">
    <location>
        <begin position="615"/>
        <end position="645"/>
    </location>
</feature>
<evidence type="ECO:0000256" key="5">
    <source>
        <dbReference type="PROSITE-ProRule" id="PRU00810"/>
    </source>
</evidence>
<dbReference type="Gene3D" id="1.20.1160.11">
    <property type="entry name" value="Paired amphipathic helix"/>
    <property type="match status" value="2"/>
</dbReference>
<dbReference type="GO" id="GO:0003714">
    <property type="term" value="F:transcription corepressor activity"/>
    <property type="evidence" value="ECO:0007669"/>
    <property type="project" value="InterPro"/>
</dbReference>
<evidence type="ECO:0000256" key="6">
    <source>
        <dbReference type="SAM" id="MobiDB-lite"/>
    </source>
</evidence>
<name>A0A0B1TI49_OESDE</name>
<dbReference type="InterPro" id="IPR013194">
    <property type="entry name" value="HDAC_interact_dom"/>
</dbReference>
<proteinExistence type="predicted"/>
<dbReference type="FunFam" id="1.20.1160.11:FF:000003">
    <property type="entry name" value="Paired amphipathic helix SIN3-like protein"/>
    <property type="match status" value="1"/>
</dbReference>
<keyword evidence="2" id="KW-0678">Repressor</keyword>
<dbReference type="Pfam" id="PF02671">
    <property type="entry name" value="PAH"/>
    <property type="match status" value="1"/>
</dbReference>
<dbReference type="PANTHER" id="PTHR12346">
    <property type="entry name" value="SIN3B-RELATED"/>
    <property type="match status" value="1"/>
</dbReference>
<dbReference type="PANTHER" id="PTHR12346:SF0">
    <property type="entry name" value="SIN3A, ISOFORM G"/>
    <property type="match status" value="1"/>
</dbReference>
<evidence type="ECO:0000256" key="3">
    <source>
        <dbReference type="ARBA" id="ARBA00022737"/>
    </source>
</evidence>
<keyword evidence="3" id="KW-0677">Repeat</keyword>
<accession>A0A0B1TI49</accession>
<evidence type="ECO:0000313" key="8">
    <source>
        <dbReference type="EMBL" id="KHJ96944.1"/>
    </source>
</evidence>
<sequence>MNSPEIERVVEQKSKQDETVMQSTSQASEETPESIQGTPTPAAIASSPSAANTPILSHSSQDINEAIGYVNRIKARFANKPVVYKKFLDILHSYQRTVDQQARTPQTEKVVLDQVTTLFGGEPDLLEEFHHFLPGVQGFRGSSDVPWENSEQKEEIVITSDSEEQRTHEELSDSEQEPGLSEKRKTKDVISATKPVTRSSSASVWKRDVDIKEVSRSASVEDIIYFDKIRRCLDERKHDTFLRALNLYSCSIISGSELLSMLENVFGNQAHLLDGLRRMRGVENDTNSTPSIAGTIEQRFPGDLAHQIDYSSCKQLGVSYRSLPESFKRPTCSGRTPLCYEVLNDTWVSFPSWSSEDSTHVSSKKTQYEEFIYRTEDERFELDIIIDVNKYAIESLELVRRRMERMTPAELEKFRLDEKLGGSSPSLMLRAIKRIYGEHASKITEGIKRNPSMTIPKVSPKLSLSLMLLRVSSFFPVLGFGSHAGQRKGMERSSGSYEQVIWREQNEKHMMRSLDHQSNALRNSDSKWIKAKALLHHIEVMFDERQQKSEEGQCEDVGPHMVMLYPEDRAILHDASNLIIHYVKRQSNIHKEEKNKIKSIVRRCVTEWFGIDDEEMSDGEENNDPMIDTACPPKRRRIGDGPVDEPPKLASTAHYRLVYGGNSLFLFFRIHQMICDRLGKLKLKHAEQMKIYEVIPKS</sequence>
<evidence type="ECO:0000313" key="9">
    <source>
        <dbReference type="Proteomes" id="UP000053660"/>
    </source>
</evidence>
<dbReference type="SUPFAM" id="SSF47762">
    <property type="entry name" value="PAH2 domain"/>
    <property type="match status" value="2"/>
</dbReference>
<organism evidence="8 9">
    <name type="scientific">Oesophagostomum dentatum</name>
    <name type="common">Nodular worm</name>
    <dbReference type="NCBI Taxonomy" id="61180"/>
    <lineage>
        <taxon>Eukaryota</taxon>
        <taxon>Metazoa</taxon>
        <taxon>Ecdysozoa</taxon>
        <taxon>Nematoda</taxon>
        <taxon>Chromadorea</taxon>
        <taxon>Rhabditida</taxon>
        <taxon>Rhabditina</taxon>
        <taxon>Rhabditomorpha</taxon>
        <taxon>Strongyloidea</taxon>
        <taxon>Strongylidae</taxon>
        <taxon>Oesophagostomum</taxon>
    </lineage>
</organism>
<evidence type="ECO:0000256" key="2">
    <source>
        <dbReference type="ARBA" id="ARBA00022491"/>
    </source>
</evidence>
<keyword evidence="9" id="KW-1185">Reference proteome</keyword>
<keyword evidence="4 5" id="KW-0539">Nucleus</keyword>
<comment type="subcellular location">
    <subcellularLocation>
        <location evidence="1 5">Nucleus</location>
    </subcellularLocation>
</comment>
<dbReference type="GO" id="GO:0000122">
    <property type="term" value="P:negative regulation of transcription by RNA polymerase II"/>
    <property type="evidence" value="ECO:0007669"/>
    <property type="project" value="TreeGrafter"/>
</dbReference>
<dbReference type="SMART" id="SM00761">
    <property type="entry name" value="HDAC_interact"/>
    <property type="match status" value="1"/>
</dbReference>
<feature type="region of interest" description="Disordered" evidence="6">
    <location>
        <begin position="1"/>
        <end position="57"/>
    </location>
</feature>
<dbReference type="InterPro" id="IPR036600">
    <property type="entry name" value="PAH_sf"/>
</dbReference>
<evidence type="ECO:0000259" key="7">
    <source>
        <dbReference type="SMART" id="SM00761"/>
    </source>
</evidence>